<dbReference type="PANTHER" id="PTHR22888:SF9">
    <property type="entry name" value="CYTOCHROME C OXIDASE SUBUNIT 2"/>
    <property type="match status" value="1"/>
</dbReference>
<feature type="transmembrane region" description="Helical" evidence="15">
    <location>
        <begin position="55"/>
        <end position="76"/>
    </location>
</feature>
<evidence type="ECO:0000256" key="10">
    <source>
        <dbReference type="ARBA" id="ARBA00023008"/>
    </source>
</evidence>
<evidence type="ECO:0000256" key="14">
    <source>
        <dbReference type="ARBA" id="ARBA00047816"/>
    </source>
</evidence>
<gene>
    <name evidence="17" type="ORF">J4557_34850</name>
</gene>
<keyword evidence="9 15" id="KW-1133">Transmembrane helix</keyword>
<dbReference type="PROSITE" id="PS50857">
    <property type="entry name" value="COX2_CUA"/>
    <property type="match status" value="1"/>
</dbReference>
<dbReference type="Pfam" id="PF00116">
    <property type="entry name" value="COX2"/>
    <property type="match status" value="1"/>
</dbReference>
<dbReference type="InterPro" id="IPR008972">
    <property type="entry name" value="Cupredoxin"/>
</dbReference>
<keyword evidence="8" id="KW-0249">Electron transport</keyword>
<dbReference type="InterPro" id="IPR001505">
    <property type="entry name" value="Copper_CuA"/>
</dbReference>
<evidence type="ECO:0000313" key="17">
    <source>
        <dbReference type="EMBL" id="MBO2442718.1"/>
    </source>
</evidence>
<evidence type="ECO:0000256" key="15">
    <source>
        <dbReference type="SAM" id="Phobius"/>
    </source>
</evidence>
<organism evidence="17 18">
    <name type="scientific">Actinomadura nitritigenes</name>
    <dbReference type="NCBI Taxonomy" id="134602"/>
    <lineage>
        <taxon>Bacteria</taxon>
        <taxon>Bacillati</taxon>
        <taxon>Actinomycetota</taxon>
        <taxon>Actinomycetes</taxon>
        <taxon>Streptosporangiales</taxon>
        <taxon>Thermomonosporaceae</taxon>
        <taxon>Actinomadura</taxon>
    </lineage>
</organism>
<keyword evidence="11 15" id="KW-0472">Membrane</keyword>
<keyword evidence="10" id="KW-0186">Copper</keyword>
<comment type="similarity">
    <text evidence="2">Belongs to the cytochrome c oxidase subunit 2 family.</text>
</comment>
<comment type="caution">
    <text evidence="17">The sequence shown here is derived from an EMBL/GenBank/DDBJ whole genome shotgun (WGS) entry which is preliminary data.</text>
</comment>
<accession>A0ABS3RAT6</accession>
<dbReference type="InterPro" id="IPR045187">
    <property type="entry name" value="CcO_II"/>
</dbReference>
<dbReference type="RefSeq" id="WP_344407915.1">
    <property type="nucleotide sequence ID" value="NZ_BAAAGM010000054.1"/>
</dbReference>
<evidence type="ECO:0000256" key="3">
    <source>
        <dbReference type="ARBA" id="ARBA00012949"/>
    </source>
</evidence>
<dbReference type="EC" id="7.1.1.9" evidence="3"/>
<dbReference type="Gene3D" id="2.60.40.420">
    <property type="entry name" value="Cupredoxins - blue copper proteins"/>
    <property type="match status" value="1"/>
</dbReference>
<evidence type="ECO:0000256" key="9">
    <source>
        <dbReference type="ARBA" id="ARBA00022989"/>
    </source>
</evidence>
<dbReference type="Proteomes" id="UP000666915">
    <property type="component" value="Unassembled WGS sequence"/>
</dbReference>
<comment type="subcellular location">
    <subcellularLocation>
        <location evidence="1">Membrane</location>
        <topology evidence="1">Multi-pass membrane protein</topology>
    </subcellularLocation>
</comment>
<sequence length="218" mass="24075">MKFREVFDQVMAIWASTAGAVFLLVTGVMLVAVVRNRAHRRHGVAFQADKNKKLELGYVAVLAAIVGALFTGSFVANGRLDGGEGPVTTAAAAPGARIDVTAYRWCWDIAYRGTRVGVTGECRAGRYPTLVVPAGQPVEFDLRSKDVIHAFWLPDFAVKRDIFPDHVNRLRMTFPHEGRWRGRCSEYCGTHHWTMDFYVQAVSPEKYGQYLAGGGAPV</sequence>
<evidence type="ECO:0000256" key="6">
    <source>
        <dbReference type="ARBA" id="ARBA00022723"/>
    </source>
</evidence>
<keyword evidence="7" id="KW-1278">Translocase</keyword>
<evidence type="ECO:0000313" key="18">
    <source>
        <dbReference type="Proteomes" id="UP000666915"/>
    </source>
</evidence>
<evidence type="ECO:0000259" key="16">
    <source>
        <dbReference type="PROSITE" id="PS50857"/>
    </source>
</evidence>
<name>A0ABS3RAT6_9ACTN</name>
<comment type="function">
    <text evidence="12">Subunits I and II form the functional core of the enzyme complex. Electrons originating in cytochrome c are transferred via heme a and Cu(A) to the binuclear center formed by heme a3 and Cu(B).</text>
</comment>
<evidence type="ECO:0000256" key="1">
    <source>
        <dbReference type="ARBA" id="ARBA00004141"/>
    </source>
</evidence>
<keyword evidence="18" id="KW-1185">Reference proteome</keyword>
<keyword evidence="4" id="KW-0813">Transport</keyword>
<evidence type="ECO:0000256" key="8">
    <source>
        <dbReference type="ARBA" id="ARBA00022982"/>
    </source>
</evidence>
<dbReference type="SUPFAM" id="SSF49503">
    <property type="entry name" value="Cupredoxins"/>
    <property type="match status" value="1"/>
</dbReference>
<keyword evidence="6" id="KW-0479">Metal-binding</keyword>
<protein>
    <recommendedName>
        <fullName evidence="3">cytochrome-c oxidase</fullName>
        <ecNumber evidence="3">7.1.1.9</ecNumber>
    </recommendedName>
    <alternativeName>
        <fullName evidence="13">Cytochrome aa3 subunit 2</fullName>
    </alternativeName>
</protein>
<evidence type="ECO:0000256" key="11">
    <source>
        <dbReference type="ARBA" id="ARBA00023136"/>
    </source>
</evidence>
<evidence type="ECO:0000256" key="7">
    <source>
        <dbReference type="ARBA" id="ARBA00022967"/>
    </source>
</evidence>
<comment type="catalytic activity">
    <reaction evidence="14">
        <text>4 Fe(II)-[cytochrome c] + O2 + 8 H(+)(in) = 4 Fe(III)-[cytochrome c] + 2 H2O + 4 H(+)(out)</text>
        <dbReference type="Rhea" id="RHEA:11436"/>
        <dbReference type="Rhea" id="RHEA-COMP:10350"/>
        <dbReference type="Rhea" id="RHEA-COMP:14399"/>
        <dbReference type="ChEBI" id="CHEBI:15377"/>
        <dbReference type="ChEBI" id="CHEBI:15378"/>
        <dbReference type="ChEBI" id="CHEBI:15379"/>
        <dbReference type="ChEBI" id="CHEBI:29033"/>
        <dbReference type="ChEBI" id="CHEBI:29034"/>
        <dbReference type="EC" id="7.1.1.9"/>
    </reaction>
</comment>
<reference evidence="17 18" key="1">
    <citation type="submission" date="2021-03" db="EMBL/GenBank/DDBJ databases">
        <authorList>
            <person name="Kanchanasin P."/>
            <person name="Saeng-In P."/>
            <person name="Phongsopitanun W."/>
            <person name="Yuki M."/>
            <person name="Kudo T."/>
            <person name="Ohkuma M."/>
            <person name="Tanasupawat S."/>
        </authorList>
    </citation>
    <scope>NUCLEOTIDE SEQUENCE [LARGE SCALE GENOMIC DNA]</scope>
    <source>
        <strain evidence="17 18">L46</strain>
    </source>
</reference>
<dbReference type="InterPro" id="IPR036257">
    <property type="entry name" value="Cyt_c_oxidase_su2_TM_sf"/>
</dbReference>
<dbReference type="EMBL" id="JAGEOK010000027">
    <property type="protein sequence ID" value="MBO2442718.1"/>
    <property type="molecule type" value="Genomic_DNA"/>
</dbReference>
<dbReference type="PANTHER" id="PTHR22888">
    <property type="entry name" value="CYTOCHROME C OXIDASE, SUBUNIT II"/>
    <property type="match status" value="1"/>
</dbReference>
<dbReference type="PROSITE" id="PS00078">
    <property type="entry name" value="COX2"/>
    <property type="match status" value="1"/>
</dbReference>
<feature type="domain" description="Cytochrome oxidase subunit II copper A binding" evidence="16">
    <location>
        <begin position="93"/>
        <end position="213"/>
    </location>
</feature>
<evidence type="ECO:0000256" key="12">
    <source>
        <dbReference type="ARBA" id="ARBA00024688"/>
    </source>
</evidence>
<evidence type="ECO:0000256" key="5">
    <source>
        <dbReference type="ARBA" id="ARBA00022692"/>
    </source>
</evidence>
<keyword evidence="5 15" id="KW-0812">Transmembrane</keyword>
<feature type="transmembrane region" description="Helical" evidence="15">
    <location>
        <begin position="12"/>
        <end position="34"/>
    </location>
</feature>
<evidence type="ECO:0000256" key="4">
    <source>
        <dbReference type="ARBA" id="ARBA00022448"/>
    </source>
</evidence>
<evidence type="ECO:0000256" key="2">
    <source>
        <dbReference type="ARBA" id="ARBA00007866"/>
    </source>
</evidence>
<dbReference type="InterPro" id="IPR002429">
    <property type="entry name" value="CcO_II-like_C"/>
</dbReference>
<proteinExistence type="inferred from homology"/>
<evidence type="ECO:0000256" key="13">
    <source>
        <dbReference type="ARBA" id="ARBA00031399"/>
    </source>
</evidence>
<dbReference type="Gene3D" id="1.10.287.90">
    <property type="match status" value="1"/>
</dbReference>